<comment type="caution">
    <text evidence="2">The sequence shown here is derived from an EMBL/GenBank/DDBJ whole genome shotgun (WGS) entry which is preliminary data.</text>
</comment>
<gene>
    <name evidence="2" type="ORF">ACFOZ9_00650</name>
</gene>
<evidence type="ECO:0000256" key="1">
    <source>
        <dbReference type="SAM" id="MobiDB-lite"/>
    </source>
</evidence>
<protein>
    <submittedName>
        <fullName evidence="2">Uncharacterized protein</fullName>
    </submittedName>
</protein>
<evidence type="ECO:0000313" key="3">
    <source>
        <dbReference type="Proteomes" id="UP001595998"/>
    </source>
</evidence>
<name>A0ABV8XIK9_9DEIO</name>
<dbReference type="Proteomes" id="UP001595998">
    <property type="component" value="Unassembled WGS sequence"/>
</dbReference>
<reference evidence="3" key="1">
    <citation type="journal article" date="2019" name="Int. J. Syst. Evol. Microbiol.">
        <title>The Global Catalogue of Microorganisms (GCM) 10K type strain sequencing project: providing services to taxonomists for standard genome sequencing and annotation.</title>
        <authorList>
            <consortium name="The Broad Institute Genomics Platform"/>
            <consortium name="The Broad Institute Genome Sequencing Center for Infectious Disease"/>
            <person name="Wu L."/>
            <person name="Ma J."/>
        </authorList>
    </citation>
    <scope>NUCLEOTIDE SEQUENCE [LARGE SCALE GENOMIC DNA]</scope>
    <source>
        <strain evidence="3">CCUG 56029</strain>
    </source>
</reference>
<keyword evidence="3" id="KW-1185">Reference proteome</keyword>
<organism evidence="2 3">
    <name type="scientific">Deinococcus navajonensis</name>
    <dbReference type="NCBI Taxonomy" id="309884"/>
    <lineage>
        <taxon>Bacteria</taxon>
        <taxon>Thermotogati</taxon>
        <taxon>Deinococcota</taxon>
        <taxon>Deinococci</taxon>
        <taxon>Deinococcales</taxon>
        <taxon>Deinococcaceae</taxon>
        <taxon>Deinococcus</taxon>
    </lineage>
</organism>
<accession>A0ABV8XIK9</accession>
<sequence length="64" mass="6319">MSRARLLGGLLALILLGCAAVIVLDQQGAFGRQEGATNDPGAVSVPAASPPAEPEGTGGYGDLK</sequence>
<dbReference type="PROSITE" id="PS51257">
    <property type="entry name" value="PROKAR_LIPOPROTEIN"/>
    <property type="match status" value="1"/>
</dbReference>
<dbReference type="RefSeq" id="WP_380035038.1">
    <property type="nucleotide sequence ID" value="NZ_JBHSEH010000002.1"/>
</dbReference>
<feature type="region of interest" description="Disordered" evidence="1">
    <location>
        <begin position="33"/>
        <end position="64"/>
    </location>
</feature>
<proteinExistence type="predicted"/>
<dbReference type="EMBL" id="JBHSEH010000002">
    <property type="protein sequence ID" value="MFC4424701.1"/>
    <property type="molecule type" value="Genomic_DNA"/>
</dbReference>
<evidence type="ECO:0000313" key="2">
    <source>
        <dbReference type="EMBL" id="MFC4424701.1"/>
    </source>
</evidence>